<name>A0A2Z7CCP3_9LAMI</name>
<dbReference type="Proteomes" id="UP000250235">
    <property type="component" value="Unassembled WGS sequence"/>
</dbReference>
<feature type="domain" description="HAT C-terminal dimerisation" evidence="2">
    <location>
        <begin position="57"/>
        <end position="91"/>
    </location>
</feature>
<reference evidence="3 4" key="1">
    <citation type="journal article" date="2015" name="Proc. Natl. Acad. Sci. U.S.A.">
        <title>The resurrection genome of Boea hygrometrica: A blueprint for survival of dehydration.</title>
        <authorList>
            <person name="Xiao L."/>
            <person name="Yang G."/>
            <person name="Zhang L."/>
            <person name="Yang X."/>
            <person name="Zhao S."/>
            <person name="Ji Z."/>
            <person name="Zhou Q."/>
            <person name="Hu M."/>
            <person name="Wang Y."/>
            <person name="Chen M."/>
            <person name="Xu Y."/>
            <person name="Jin H."/>
            <person name="Xiao X."/>
            <person name="Hu G."/>
            <person name="Bao F."/>
            <person name="Hu Y."/>
            <person name="Wan P."/>
            <person name="Li L."/>
            <person name="Deng X."/>
            <person name="Kuang T."/>
            <person name="Xiang C."/>
            <person name="Zhu J.K."/>
            <person name="Oliver M.J."/>
            <person name="He Y."/>
        </authorList>
    </citation>
    <scope>NUCLEOTIDE SEQUENCE [LARGE SCALE GENOMIC DNA]</scope>
    <source>
        <strain evidence="4">cv. XS01</strain>
    </source>
</reference>
<evidence type="ECO:0000259" key="2">
    <source>
        <dbReference type="Pfam" id="PF05699"/>
    </source>
</evidence>
<feature type="region of interest" description="Disordered" evidence="1">
    <location>
        <begin position="1"/>
        <end position="26"/>
    </location>
</feature>
<organism evidence="3 4">
    <name type="scientific">Dorcoceras hygrometricum</name>
    <dbReference type="NCBI Taxonomy" id="472368"/>
    <lineage>
        <taxon>Eukaryota</taxon>
        <taxon>Viridiplantae</taxon>
        <taxon>Streptophyta</taxon>
        <taxon>Embryophyta</taxon>
        <taxon>Tracheophyta</taxon>
        <taxon>Spermatophyta</taxon>
        <taxon>Magnoliopsida</taxon>
        <taxon>eudicotyledons</taxon>
        <taxon>Gunneridae</taxon>
        <taxon>Pentapetalae</taxon>
        <taxon>asterids</taxon>
        <taxon>lamiids</taxon>
        <taxon>Lamiales</taxon>
        <taxon>Gesneriaceae</taxon>
        <taxon>Didymocarpoideae</taxon>
        <taxon>Trichosporeae</taxon>
        <taxon>Loxocarpinae</taxon>
        <taxon>Dorcoceras</taxon>
    </lineage>
</organism>
<accession>A0A2Z7CCP3</accession>
<evidence type="ECO:0000313" key="3">
    <source>
        <dbReference type="EMBL" id="KZV44831.1"/>
    </source>
</evidence>
<gene>
    <name evidence="3" type="ORF">F511_32672</name>
</gene>
<dbReference type="AlphaFoldDB" id="A0A2Z7CCP3"/>
<proteinExistence type="predicted"/>
<dbReference type="InterPro" id="IPR008906">
    <property type="entry name" value="HATC_C_dom"/>
</dbReference>
<dbReference type="OrthoDB" id="1607513at2759"/>
<protein>
    <submittedName>
        <fullName evidence="3">Zinc finger BED domain-containing protein DAYSLEEPER-like</fullName>
    </submittedName>
</protein>
<evidence type="ECO:0000313" key="4">
    <source>
        <dbReference type="Proteomes" id="UP000250235"/>
    </source>
</evidence>
<dbReference type="Pfam" id="PF05699">
    <property type="entry name" value="Dimer_Tnp_hAT"/>
    <property type="match status" value="1"/>
</dbReference>
<keyword evidence="4" id="KW-1185">Reference proteome</keyword>
<evidence type="ECO:0000256" key="1">
    <source>
        <dbReference type="SAM" id="MobiDB-lite"/>
    </source>
</evidence>
<sequence length="96" mass="11111">MDYQSRTGMKENLLSARSSEDVGSSGVSGQVVSVTFQKYDQFVVEFRFYCLVPKTSELDTYLGASVLPRTEIFYSLSWWKTNGVKYRNLQKRQKTF</sequence>
<dbReference type="GO" id="GO:0046983">
    <property type="term" value="F:protein dimerization activity"/>
    <property type="evidence" value="ECO:0007669"/>
    <property type="project" value="InterPro"/>
</dbReference>
<dbReference type="EMBL" id="KQ996492">
    <property type="protein sequence ID" value="KZV44831.1"/>
    <property type="molecule type" value="Genomic_DNA"/>
</dbReference>